<comment type="caution">
    <text evidence="1">The sequence shown here is derived from an EMBL/GenBank/DDBJ whole genome shotgun (WGS) entry which is preliminary data.</text>
</comment>
<dbReference type="Proteomes" id="UP000462363">
    <property type="component" value="Unassembled WGS sequence"/>
</dbReference>
<evidence type="ECO:0000313" key="2">
    <source>
        <dbReference type="Proteomes" id="UP000462363"/>
    </source>
</evidence>
<organism evidence="1 2">
    <name type="scientific">Clostridium scindens (strain JCM 10418 / VPI 12708)</name>
    <dbReference type="NCBI Taxonomy" id="29347"/>
    <lineage>
        <taxon>Bacteria</taxon>
        <taxon>Bacillati</taxon>
        <taxon>Bacillota</taxon>
        <taxon>Clostridia</taxon>
        <taxon>Lachnospirales</taxon>
        <taxon>Lachnospiraceae</taxon>
    </lineage>
</organism>
<name>A0A844FDS8_CLOSV</name>
<proteinExistence type="predicted"/>
<dbReference type="RefSeq" id="WP_154322683.1">
    <property type="nucleotide sequence ID" value="NZ_CP045695.1"/>
</dbReference>
<reference evidence="1 2" key="1">
    <citation type="submission" date="2019-08" db="EMBL/GenBank/DDBJ databases">
        <title>In-depth cultivation of the pig gut microbiome towards novel bacterial diversity and tailored functional studies.</title>
        <authorList>
            <person name="Wylensek D."/>
            <person name="Hitch T.C.A."/>
            <person name="Clavel T."/>
        </authorList>
    </citation>
    <scope>NUCLEOTIDE SEQUENCE [LARGE SCALE GENOMIC DNA]</scope>
    <source>
        <strain evidence="1 2">BL-389-WT-3D</strain>
    </source>
</reference>
<protein>
    <submittedName>
        <fullName evidence="1">Uncharacterized protein</fullName>
    </submittedName>
</protein>
<dbReference type="AlphaFoldDB" id="A0A844FDS8"/>
<evidence type="ECO:0000313" key="1">
    <source>
        <dbReference type="EMBL" id="MSS42044.1"/>
    </source>
</evidence>
<accession>A0A844FDS8</accession>
<gene>
    <name evidence="1" type="ORF">FYJ37_17525</name>
</gene>
<sequence>MSYLKKDVLNIINQKVILDVRKTIDLPYNENVYFDLGHVKGRTYEAGIRLNLKTEHISYNKLYTHMPHKFNYEKFKYEKSKTLPKIVFNKNIFNEKELVIQETKIVILKDIYDYVIKYKEKLLAYEENLSKFENDKYKIRVKNDLHTVLVKSNNDNYNVLLDNYVSIDNFNIDTLIKEIDKKMNDNENREFLDILFISDEYNLFLSKLKTYKGIDIRVDISKNDEYYQNNIRFKLYISERIVYNEKLERNINDFIEKAKECEIIIQNFIKSYSITINLVNKINSCKNNFWKAQFSFDYNRYLVIEVDQKYFFPKRYLTLEKIRFEDFNELTEQDIVKHLEIGMKKVLNNMERCGYRVMEVRE</sequence>
<dbReference type="EMBL" id="VUMB01000075">
    <property type="protein sequence ID" value="MSS42044.1"/>
    <property type="molecule type" value="Genomic_DNA"/>
</dbReference>